<name>A0A0N1IB77_LEPSE</name>
<proteinExistence type="predicted"/>
<evidence type="ECO:0000256" key="4">
    <source>
        <dbReference type="SAM" id="Coils"/>
    </source>
</evidence>
<dbReference type="SMART" id="SM00248">
    <property type="entry name" value="ANK"/>
    <property type="match status" value="4"/>
</dbReference>
<feature type="repeat" description="ANK" evidence="3">
    <location>
        <begin position="1543"/>
        <end position="1577"/>
    </location>
</feature>
<evidence type="ECO:0000256" key="2">
    <source>
        <dbReference type="ARBA" id="ARBA00023043"/>
    </source>
</evidence>
<keyword evidence="4" id="KW-0175">Coiled coil</keyword>
<feature type="compositionally biased region" description="Polar residues" evidence="5">
    <location>
        <begin position="635"/>
        <end position="647"/>
    </location>
</feature>
<gene>
    <name evidence="6" type="ORF">ABL78_1041</name>
</gene>
<feature type="region of interest" description="Disordered" evidence="5">
    <location>
        <begin position="625"/>
        <end position="657"/>
    </location>
</feature>
<dbReference type="PROSITE" id="PS50088">
    <property type="entry name" value="ANK_REPEAT"/>
    <property type="match status" value="2"/>
</dbReference>
<dbReference type="InterPro" id="IPR036770">
    <property type="entry name" value="Ankyrin_rpt-contain_sf"/>
</dbReference>
<keyword evidence="7" id="KW-1185">Reference proteome</keyword>
<dbReference type="Gene3D" id="1.25.40.20">
    <property type="entry name" value="Ankyrin repeat-containing domain"/>
    <property type="match status" value="2"/>
</dbReference>
<reference evidence="6 7" key="1">
    <citation type="journal article" date="2015" name="PLoS Pathog.">
        <title>Leptomonas seymouri: Adaptations to the Dixenous Life Cycle Analyzed by Genome Sequencing, Transcriptome Profiling and Co-infection with Leishmania donovani.</title>
        <authorList>
            <person name="Kraeva N."/>
            <person name="Butenko A."/>
            <person name="Hlavacova J."/>
            <person name="Kostygov A."/>
            <person name="Myskova J."/>
            <person name="Grybchuk D."/>
            <person name="Lestinova T."/>
            <person name="Votypka J."/>
            <person name="Volf P."/>
            <person name="Opperdoes F."/>
            <person name="Flegontov P."/>
            <person name="Lukes J."/>
            <person name="Yurchenko V."/>
        </authorList>
    </citation>
    <scope>NUCLEOTIDE SEQUENCE [LARGE SCALE GENOMIC DNA]</scope>
    <source>
        <strain evidence="6 7">ATCC 30220</strain>
    </source>
</reference>
<feature type="region of interest" description="Disordered" evidence="5">
    <location>
        <begin position="859"/>
        <end position="908"/>
    </location>
</feature>
<feature type="compositionally biased region" description="Polar residues" evidence="5">
    <location>
        <begin position="875"/>
        <end position="893"/>
    </location>
</feature>
<dbReference type="Proteomes" id="UP000038009">
    <property type="component" value="Unassembled WGS sequence"/>
</dbReference>
<comment type="caution">
    <text evidence="6">The sequence shown here is derived from an EMBL/GenBank/DDBJ whole genome shotgun (WGS) entry which is preliminary data.</text>
</comment>
<feature type="region of interest" description="Disordered" evidence="5">
    <location>
        <begin position="514"/>
        <end position="534"/>
    </location>
</feature>
<evidence type="ECO:0000256" key="5">
    <source>
        <dbReference type="SAM" id="MobiDB-lite"/>
    </source>
</evidence>
<dbReference type="InterPro" id="IPR002110">
    <property type="entry name" value="Ankyrin_rpt"/>
</dbReference>
<evidence type="ECO:0000256" key="3">
    <source>
        <dbReference type="PROSITE-ProRule" id="PRU00023"/>
    </source>
</evidence>
<feature type="region of interest" description="Disordered" evidence="5">
    <location>
        <begin position="69"/>
        <end position="89"/>
    </location>
</feature>
<protein>
    <submittedName>
        <fullName evidence="6">Uncharacterized protein</fullName>
    </submittedName>
</protein>
<feature type="compositionally biased region" description="Pro residues" evidence="5">
    <location>
        <begin position="894"/>
        <end position="903"/>
    </location>
</feature>
<keyword evidence="2 3" id="KW-0040">ANK repeat</keyword>
<evidence type="ECO:0000313" key="6">
    <source>
        <dbReference type="EMBL" id="KPI89872.1"/>
    </source>
</evidence>
<organism evidence="6 7">
    <name type="scientific">Leptomonas seymouri</name>
    <dbReference type="NCBI Taxonomy" id="5684"/>
    <lineage>
        <taxon>Eukaryota</taxon>
        <taxon>Discoba</taxon>
        <taxon>Euglenozoa</taxon>
        <taxon>Kinetoplastea</taxon>
        <taxon>Metakinetoplastina</taxon>
        <taxon>Trypanosomatida</taxon>
        <taxon>Trypanosomatidae</taxon>
        <taxon>Leishmaniinae</taxon>
        <taxon>Leptomonas</taxon>
    </lineage>
</organism>
<dbReference type="PROSITE" id="PS50297">
    <property type="entry name" value="ANK_REP_REGION"/>
    <property type="match status" value="1"/>
</dbReference>
<feature type="repeat" description="ANK" evidence="3">
    <location>
        <begin position="1616"/>
        <end position="1649"/>
    </location>
</feature>
<dbReference type="OrthoDB" id="194358at2759"/>
<dbReference type="PANTHER" id="PTHR24198:SF165">
    <property type="entry name" value="ANKYRIN REPEAT-CONTAINING PROTEIN-RELATED"/>
    <property type="match status" value="1"/>
</dbReference>
<evidence type="ECO:0000256" key="1">
    <source>
        <dbReference type="ARBA" id="ARBA00022737"/>
    </source>
</evidence>
<evidence type="ECO:0000313" key="7">
    <source>
        <dbReference type="Proteomes" id="UP000038009"/>
    </source>
</evidence>
<feature type="coiled-coil region" evidence="4">
    <location>
        <begin position="1181"/>
        <end position="1236"/>
    </location>
</feature>
<dbReference type="VEuPathDB" id="TriTrypDB:Lsey_0015_0340"/>
<dbReference type="SUPFAM" id="SSF48403">
    <property type="entry name" value="Ankyrin repeat"/>
    <property type="match status" value="1"/>
</dbReference>
<dbReference type="EMBL" id="LJSK01000015">
    <property type="protein sequence ID" value="KPI89872.1"/>
    <property type="molecule type" value="Genomic_DNA"/>
</dbReference>
<accession>A0A0N1IB77</accession>
<feature type="compositionally biased region" description="Basic and acidic residues" evidence="5">
    <location>
        <begin position="309"/>
        <end position="330"/>
    </location>
</feature>
<feature type="compositionally biased region" description="Low complexity" evidence="5">
    <location>
        <begin position="74"/>
        <end position="89"/>
    </location>
</feature>
<keyword evidence="1" id="KW-0677">Repeat</keyword>
<feature type="region of interest" description="Disordered" evidence="5">
    <location>
        <begin position="308"/>
        <end position="332"/>
    </location>
</feature>
<sequence>MATSSADLRSIEAVTDIATIYQFWSYFLSKPLSSPLPGSHAHSPQQQWQSLLHFSYDGMEREVPLKVHRRRRAPSTLSTTSISPPSASSATFRSTLSEYFTDTDQKAAVELESLIAVSTSSTFFSYSIQANSPEDLAQSLARRYAAVHLLLRRVTHTSNPTDAFVLDDVIRAPSPVDELIGAAAFRGTVDGEGMGDVVMLASATVSLLDLAISDASRFYVNIFANVSNEASANTSFLADIKPLPPGSGASRSHTQLRGQLSLALRMDEEREVCVRNRHLSLRGNLPAATAYQLRYGWCANEALSLGTRQKREQASRSHETSPSRPSDHVSTESLLSSVAQPLVAFEEDQMTALQLTCSRAALLKQHMYFEVLVSVNGRASNSTAGAGVDTRAEMCVAARGEMGLERCLVAAHRDSEIETAFTVLCESNNNSNSSAASAAALSCEVEGVICLSNIPTVRYTLKDAAAVLLQEKARQKETGEKVSKGYRSPELTSLEFNLLMGNAACASFDAADTEEEKDVSRTARPTEVMEARGSLVEDCSTASTSCDDERLVVQSPSLPNDGEHLALSQASSSALCFTASPFPLRTLPHASKTAAVTKVPEGMSGLNEDTLAFQQQRASMITEVDADDDGNDGGSISNHECSSSDSTGTEDRCVSPPAVHLADAPNAQRASFGTPFADNCPHPPPRYTEISESLNALKISGASCAFVTTPNVGLVGCSCEEPSGSLPPRSTPHAPSALPLKDTNSLEALFPSLTSRYPCSSKDSFDMVIQHLVSGGHMREYAERYALSRPASQDGSAVVEGGSASRECALYDPAPHSWVVSRGKNVGGIPHSNSPSPWPYYAVGGSNRAQKQELITAEKNTQGGSGAYGVRENNSDVGSTKRSLSSREAATAQSPPPFSPSRPAPSFVANTDDLQTQQQFRSLATRGDSPLSKGASYTGSAVRPESKCTAQEITCPTQSTWADSAHTHQCAVNENGLQFSESPLPVHPQSLNAKLVPAFIRLGDDINNNHLNNGGAMSPQLQSTFATPVSTPATSVANHHSSFTGKVPAPRSLASVQFMPLAPQPTLLPSEPETPSLHLSNLGELPDPSAMETLQKRAVDLRLSAHYHMLFDLYKQKMVRVRAAEACADAATSNLRAAQARLVNYAADLAGEANNDAAPAKTIVEWLEHVRAKEEAALCVMTELRQRKRALRQRLKDQQTVHRTAQVQLRSRDEALASAEKELQHLLSRIVTEREEVAALTPPMLSRCISSSLMCNASAAVDPAAAAAAQRQDTLGARAQLYRRVADGLNGPVGPVVEPCNAGAARRHGSSAATSPAGCEGEGPTWLASPPSAEKPRSNAASAFSPTPRKPELQDGGRSTALCSSEVFSTARVAEARSPSPPDPNQAGGARFCRAFSNGESKPTHTTPVTPAAAQNSSFQRPLRYSYGTASLSPSATRPAGYETAKSAATQYATDASLLSPRDSSDECPASSLSRLAQDTLLDGIDKGDRALVTHLLRTKQMLFFANNNLLHVACAAALPDVAIVEMLLRVRPELAQGIDANTGNSVLHAACAARYPNEEIVKQLILNGAPVQARNHMGLSAFHVAVLNRADLPRNRIKDMLLTLADCDVNERTRDGRTALHLACESDANLDIVRYLLARGADTQAQALVSFSLDGEEVLLTPLQLSRACHADQVAQSIQGEAGHSALQEAAVTKQ</sequence>
<dbReference type="Pfam" id="PF12796">
    <property type="entry name" value="Ank_2"/>
    <property type="match status" value="1"/>
</dbReference>
<feature type="region of interest" description="Disordered" evidence="5">
    <location>
        <begin position="1306"/>
        <end position="1359"/>
    </location>
</feature>
<feature type="compositionally biased region" description="Low complexity" evidence="5">
    <location>
        <begin position="1404"/>
        <end position="1414"/>
    </location>
</feature>
<feature type="region of interest" description="Disordered" evidence="5">
    <location>
        <begin position="1373"/>
        <end position="1420"/>
    </location>
</feature>
<dbReference type="PANTHER" id="PTHR24198">
    <property type="entry name" value="ANKYRIN REPEAT AND PROTEIN KINASE DOMAIN-CONTAINING PROTEIN"/>
    <property type="match status" value="1"/>
</dbReference>